<feature type="region of interest" description="Disordered" evidence="9">
    <location>
        <begin position="1"/>
        <end position="94"/>
    </location>
</feature>
<feature type="region of interest" description="Disordered" evidence="9">
    <location>
        <begin position="181"/>
        <end position="205"/>
    </location>
</feature>
<feature type="non-terminal residue" evidence="11">
    <location>
        <position position="348"/>
    </location>
</feature>
<feature type="region of interest" description="Disordered" evidence="9">
    <location>
        <begin position="310"/>
        <end position="348"/>
    </location>
</feature>
<dbReference type="EC" id="2.1.1.221" evidence="1"/>
<organism evidence="11 12">
    <name type="scientific">Hericium alpestre</name>
    <dbReference type="NCBI Taxonomy" id="135208"/>
    <lineage>
        <taxon>Eukaryota</taxon>
        <taxon>Fungi</taxon>
        <taxon>Dikarya</taxon>
        <taxon>Basidiomycota</taxon>
        <taxon>Agaricomycotina</taxon>
        <taxon>Agaricomycetes</taxon>
        <taxon>Russulales</taxon>
        <taxon>Hericiaceae</taxon>
        <taxon>Hericium</taxon>
    </lineage>
</organism>
<dbReference type="CDD" id="cd18089">
    <property type="entry name" value="SPOUT_Trm10-like"/>
    <property type="match status" value="1"/>
</dbReference>
<accession>A0A4Y9ZP38</accession>
<evidence type="ECO:0000256" key="9">
    <source>
        <dbReference type="SAM" id="MobiDB-lite"/>
    </source>
</evidence>
<protein>
    <recommendedName>
        <fullName evidence="2">tRNA (guanine(9)-N1)-methyltransferase</fullName>
        <ecNumber evidence="1">2.1.1.221</ecNumber>
    </recommendedName>
    <alternativeName>
        <fullName evidence="7">tRNA methyltransferase 10</fullName>
    </alternativeName>
    <alternativeName>
        <fullName evidence="6">tRNA(m1G9)-methyltransferase</fullName>
    </alternativeName>
</protein>
<dbReference type="PROSITE" id="PS51675">
    <property type="entry name" value="SAM_MT_TRM10"/>
    <property type="match status" value="1"/>
</dbReference>
<name>A0A4Y9ZP38_9AGAM</name>
<dbReference type="PANTHER" id="PTHR13563">
    <property type="entry name" value="TRNA (GUANINE-9-) METHYLTRANSFERASE"/>
    <property type="match status" value="1"/>
</dbReference>
<dbReference type="STRING" id="135208.A0A4Y9ZP38"/>
<dbReference type="GO" id="GO:0052905">
    <property type="term" value="F:tRNA (guanosine(9)-N1)-methyltransferase activity"/>
    <property type="evidence" value="ECO:0007669"/>
    <property type="project" value="UniProtKB-EC"/>
</dbReference>
<dbReference type="GO" id="GO:0005634">
    <property type="term" value="C:nucleus"/>
    <property type="evidence" value="ECO:0007669"/>
    <property type="project" value="TreeGrafter"/>
</dbReference>
<evidence type="ECO:0000256" key="8">
    <source>
        <dbReference type="ARBA" id="ARBA00048434"/>
    </source>
</evidence>
<keyword evidence="4" id="KW-0808">Transferase</keyword>
<evidence type="ECO:0000259" key="10">
    <source>
        <dbReference type="PROSITE" id="PS51675"/>
    </source>
</evidence>
<dbReference type="GO" id="GO:0000049">
    <property type="term" value="F:tRNA binding"/>
    <property type="evidence" value="ECO:0007669"/>
    <property type="project" value="TreeGrafter"/>
</dbReference>
<dbReference type="OrthoDB" id="278300at2759"/>
<keyword evidence="5" id="KW-0949">S-adenosyl-L-methionine</keyword>
<dbReference type="InterPro" id="IPR028564">
    <property type="entry name" value="MT_TRM10-typ"/>
</dbReference>
<dbReference type="AlphaFoldDB" id="A0A4Y9ZP38"/>
<evidence type="ECO:0000313" key="12">
    <source>
        <dbReference type="Proteomes" id="UP000298061"/>
    </source>
</evidence>
<evidence type="ECO:0000256" key="3">
    <source>
        <dbReference type="ARBA" id="ARBA00022603"/>
    </source>
</evidence>
<feature type="compositionally biased region" description="Polar residues" evidence="9">
    <location>
        <begin position="1"/>
        <end position="10"/>
    </location>
</feature>
<evidence type="ECO:0000256" key="5">
    <source>
        <dbReference type="ARBA" id="ARBA00022691"/>
    </source>
</evidence>
<evidence type="ECO:0000256" key="6">
    <source>
        <dbReference type="ARBA" id="ARBA00031792"/>
    </source>
</evidence>
<evidence type="ECO:0000256" key="2">
    <source>
        <dbReference type="ARBA" id="ARBA00020451"/>
    </source>
</evidence>
<keyword evidence="12" id="KW-1185">Reference proteome</keyword>
<dbReference type="InterPro" id="IPR007356">
    <property type="entry name" value="tRNA_m1G_MeTrfase_euk"/>
</dbReference>
<comment type="caution">
    <text evidence="11">The sequence shown here is derived from an EMBL/GenBank/DDBJ whole genome shotgun (WGS) entry which is preliminary data.</text>
</comment>
<comment type="catalytic activity">
    <reaction evidence="8">
        <text>guanosine(9) in tRNA + S-adenosyl-L-methionine = N(1)-methylguanosine(9) in tRNA + S-adenosyl-L-homocysteine + H(+)</text>
        <dbReference type="Rhea" id="RHEA:43156"/>
        <dbReference type="Rhea" id="RHEA-COMP:10367"/>
        <dbReference type="Rhea" id="RHEA-COMP:10368"/>
        <dbReference type="ChEBI" id="CHEBI:15378"/>
        <dbReference type="ChEBI" id="CHEBI:57856"/>
        <dbReference type="ChEBI" id="CHEBI:59789"/>
        <dbReference type="ChEBI" id="CHEBI:73542"/>
        <dbReference type="ChEBI" id="CHEBI:74269"/>
        <dbReference type="EC" id="2.1.1.221"/>
    </reaction>
</comment>
<keyword evidence="3" id="KW-0489">Methyltransferase</keyword>
<evidence type="ECO:0000256" key="4">
    <source>
        <dbReference type="ARBA" id="ARBA00022679"/>
    </source>
</evidence>
<dbReference type="Gene3D" id="3.40.1280.30">
    <property type="match status" value="1"/>
</dbReference>
<evidence type="ECO:0000256" key="7">
    <source>
        <dbReference type="ARBA" id="ARBA00032166"/>
    </source>
</evidence>
<dbReference type="PANTHER" id="PTHR13563:SF13">
    <property type="entry name" value="TRNA METHYLTRANSFERASE 10 HOMOLOG A"/>
    <property type="match status" value="1"/>
</dbReference>
<evidence type="ECO:0000256" key="1">
    <source>
        <dbReference type="ARBA" id="ARBA00012797"/>
    </source>
</evidence>
<dbReference type="EMBL" id="SFCI01001142">
    <property type="protein sequence ID" value="TFY76646.1"/>
    <property type="molecule type" value="Genomic_DNA"/>
</dbReference>
<evidence type="ECO:0000313" key="11">
    <source>
        <dbReference type="EMBL" id="TFY76646.1"/>
    </source>
</evidence>
<proteinExistence type="predicted"/>
<feature type="compositionally biased region" description="Basic and acidic residues" evidence="9">
    <location>
        <begin position="48"/>
        <end position="61"/>
    </location>
</feature>
<feature type="domain" description="SAM-dependent MTase TRM10-type" evidence="10">
    <location>
        <begin position="86"/>
        <end position="310"/>
    </location>
</feature>
<sequence length="348" mass="38720">MDAPSSSTQAPELAREVSNVCEGTENPVDAPTLSKNAQKKARKQALYQERKLERRAREKEAKKAKKRERAEKIAAGEEVSGEPPAKKFKGPSGPRKPFNARVVVDLGFDDKMTDKEITSLCSQLAYTYSANRRSQTPFSSILYTSLNGRTFTRLESMNDAGYKRWTDTEWWSESYDQLWQQPSEVGKESPAEPSAPDSAGNKGLKATAPKESVVYLTADTSEELSELVEGETYIIGGLCDHNRYKNICLDKAKESGVRVAQLPIGRYLSHLPTRKVLTVNQVFEILLKWNETRDWEQALYAVIPKRKFQGGEKQEGEGDGQDEGDGQAEDEAGQESADTATKEAEAVE</sequence>
<dbReference type="Proteomes" id="UP000298061">
    <property type="component" value="Unassembled WGS sequence"/>
</dbReference>
<gene>
    <name evidence="11" type="ORF">EWM64_g7366</name>
</gene>
<dbReference type="GO" id="GO:0002939">
    <property type="term" value="P:tRNA N1-guanine methylation"/>
    <property type="evidence" value="ECO:0007669"/>
    <property type="project" value="TreeGrafter"/>
</dbReference>
<reference evidence="11 12" key="1">
    <citation type="submission" date="2019-02" db="EMBL/GenBank/DDBJ databases">
        <title>Genome sequencing of the rare red list fungi Hericium alpestre (H. flagellum).</title>
        <authorList>
            <person name="Buettner E."/>
            <person name="Kellner H."/>
        </authorList>
    </citation>
    <scope>NUCLEOTIDE SEQUENCE [LARGE SCALE GENOMIC DNA]</scope>
    <source>
        <strain evidence="11 12">DSM 108284</strain>
    </source>
</reference>
<feature type="compositionally biased region" description="Acidic residues" evidence="9">
    <location>
        <begin position="317"/>
        <end position="333"/>
    </location>
</feature>
<dbReference type="InterPro" id="IPR038459">
    <property type="entry name" value="MT_TRM10-typ_sf"/>
</dbReference>